<comment type="caution">
    <text evidence="2">The sequence shown here is derived from an EMBL/GenBank/DDBJ whole genome shotgun (WGS) entry which is preliminary data.</text>
</comment>
<dbReference type="OrthoDB" id="184880at2759"/>
<dbReference type="PANTHER" id="PTHR43591:SF10">
    <property type="entry name" value="ABC TRANSMEMBRANE TYPE-1 DOMAIN-CONTAINING PROTEIN-RELATED"/>
    <property type="match status" value="1"/>
</dbReference>
<feature type="region of interest" description="Disordered" evidence="1">
    <location>
        <begin position="1"/>
        <end position="44"/>
    </location>
</feature>
<dbReference type="PANTHER" id="PTHR43591">
    <property type="entry name" value="METHYLTRANSFERASE"/>
    <property type="match status" value="1"/>
</dbReference>
<dbReference type="InterPro" id="IPR029063">
    <property type="entry name" value="SAM-dependent_MTases_sf"/>
</dbReference>
<sequence>MDALQANDSAISVAATNRGVSANSAEVAPSNTNTKPDEAQSSPAMNSYFQLSPEDQAIQDLEHSSAAQQAQDGIDVDSGTDGQSVSDAGYETDSIGTGTTSLASSIRNYAFENGRRYHRFREGAYNFPNDDSEQEREDMKHAMVVNLCQELHYAPIGSNPQNILDLGTGTGIWAIEMGEIYPSAAVMGVDLSPIQPRWLPPNVRFMVDDVESEWLKPANYYDYVHGRNTVMAIKNWPKLMATVLDHLKPGGWFELQEIYHFPQCHDNSMPVDNMVAQYWEFVAQGLANLGVNFKATLLLTDMMHEAGFTNVSTRVFHVPIGVWPKNKVLKQVGLYWRTILMDGLEPIALGPFTRGLGWSKAQVDVYLVEVRKAYMDNSVHSHMPLYIICGQKPM</sequence>
<dbReference type="STRING" id="2656787.A0A370U1K1"/>
<keyword evidence="3" id="KW-1185">Reference proteome</keyword>
<feature type="region of interest" description="Disordered" evidence="1">
    <location>
        <begin position="62"/>
        <end position="97"/>
    </location>
</feature>
<dbReference type="GeneID" id="43594490"/>
<dbReference type="RefSeq" id="XP_031874318.1">
    <property type="nucleotide sequence ID" value="XM_032010264.1"/>
</dbReference>
<evidence type="ECO:0000256" key="1">
    <source>
        <dbReference type="SAM" id="MobiDB-lite"/>
    </source>
</evidence>
<dbReference type="CDD" id="cd02440">
    <property type="entry name" value="AdoMet_MTases"/>
    <property type="match status" value="1"/>
</dbReference>
<accession>A0A370U1K1</accession>
<dbReference type="GO" id="GO:0008168">
    <property type="term" value="F:methyltransferase activity"/>
    <property type="evidence" value="ECO:0007669"/>
    <property type="project" value="UniProtKB-KW"/>
</dbReference>
<organism evidence="2 3">
    <name type="scientific">Venustampulla echinocandica</name>
    <dbReference type="NCBI Taxonomy" id="2656787"/>
    <lineage>
        <taxon>Eukaryota</taxon>
        <taxon>Fungi</taxon>
        <taxon>Dikarya</taxon>
        <taxon>Ascomycota</taxon>
        <taxon>Pezizomycotina</taxon>
        <taxon>Leotiomycetes</taxon>
        <taxon>Helotiales</taxon>
        <taxon>Pleuroascaceae</taxon>
        <taxon>Venustampulla</taxon>
    </lineage>
</organism>
<protein>
    <submittedName>
        <fullName evidence="2">S-adenosyl-L-methionine-dependent methyltransferase</fullName>
    </submittedName>
</protein>
<dbReference type="AlphaFoldDB" id="A0A370U1K1"/>
<dbReference type="Pfam" id="PF13489">
    <property type="entry name" value="Methyltransf_23"/>
    <property type="match status" value="1"/>
</dbReference>
<dbReference type="SUPFAM" id="SSF53335">
    <property type="entry name" value="S-adenosyl-L-methionine-dependent methyltransferases"/>
    <property type="match status" value="1"/>
</dbReference>
<keyword evidence="2" id="KW-0489">Methyltransferase</keyword>
<dbReference type="GO" id="GO:0032259">
    <property type="term" value="P:methylation"/>
    <property type="evidence" value="ECO:0007669"/>
    <property type="project" value="UniProtKB-KW"/>
</dbReference>
<reference evidence="2 3" key="1">
    <citation type="journal article" date="2018" name="IMA Fungus">
        <title>IMA Genome-F 9: Draft genome sequence of Annulohypoxylon stygium, Aspergillus mulundensis, Berkeleyomyces basicola (syn. Thielaviopsis basicola), Ceratocystis smalleyi, two Cercospora beticola strains, Coleophoma cylindrospora, Fusarium fracticaudum, Phialophora cf. hyalina, and Morchella septimelata.</title>
        <authorList>
            <person name="Wingfield B.D."/>
            <person name="Bills G.F."/>
            <person name="Dong Y."/>
            <person name="Huang W."/>
            <person name="Nel W.J."/>
            <person name="Swalarsk-Parry B.S."/>
            <person name="Vaghefi N."/>
            <person name="Wilken P.M."/>
            <person name="An Z."/>
            <person name="de Beer Z.W."/>
            <person name="De Vos L."/>
            <person name="Chen L."/>
            <person name="Duong T.A."/>
            <person name="Gao Y."/>
            <person name="Hammerbacher A."/>
            <person name="Kikkert J.R."/>
            <person name="Li Y."/>
            <person name="Li H."/>
            <person name="Li K."/>
            <person name="Li Q."/>
            <person name="Liu X."/>
            <person name="Ma X."/>
            <person name="Naidoo K."/>
            <person name="Pethybridge S.J."/>
            <person name="Sun J."/>
            <person name="Steenkamp E.T."/>
            <person name="van der Nest M.A."/>
            <person name="van Wyk S."/>
            <person name="Wingfield M.J."/>
            <person name="Xiong C."/>
            <person name="Yue Q."/>
            <person name="Zhang X."/>
        </authorList>
    </citation>
    <scope>NUCLEOTIDE SEQUENCE [LARGE SCALE GENOMIC DNA]</scope>
    <source>
        <strain evidence="2 3">BP 5553</strain>
    </source>
</reference>
<dbReference type="EMBL" id="NPIC01000001">
    <property type="protein sequence ID" value="RDL41662.1"/>
    <property type="molecule type" value="Genomic_DNA"/>
</dbReference>
<evidence type="ECO:0000313" key="2">
    <source>
        <dbReference type="EMBL" id="RDL41662.1"/>
    </source>
</evidence>
<name>A0A370U1K1_9HELO</name>
<proteinExistence type="predicted"/>
<dbReference type="Gene3D" id="3.40.50.150">
    <property type="entry name" value="Vaccinia Virus protein VP39"/>
    <property type="match status" value="1"/>
</dbReference>
<keyword evidence="2" id="KW-0808">Transferase</keyword>
<dbReference type="Proteomes" id="UP000254866">
    <property type="component" value="Unassembled WGS sequence"/>
</dbReference>
<evidence type="ECO:0000313" key="3">
    <source>
        <dbReference type="Proteomes" id="UP000254866"/>
    </source>
</evidence>
<gene>
    <name evidence="2" type="ORF">BP5553_01641</name>
</gene>